<dbReference type="SUPFAM" id="SSF52047">
    <property type="entry name" value="RNI-like"/>
    <property type="match status" value="1"/>
</dbReference>
<evidence type="ECO:0000256" key="4">
    <source>
        <dbReference type="ARBA" id="ARBA00023170"/>
    </source>
</evidence>
<evidence type="ECO:0000256" key="6">
    <source>
        <dbReference type="SAM" id="Phobius"/>
    </source>
</evidence>
<proteinExistence type="predicted"/>
<keyword evidence="6" id="KW-1133">Transmembrane helix</keyword>
<keyword evidence="6" id="KW-0472">Membrane</keyword>
<accession>A0ABQ6MBX4</accession>
<dbReference type="Gene3D" id="3.80.10.10">
    <property type="entry name" value="Ribonuclease Inhibitor"/>
    <property type="match status" value="1"/>
</dbReference>
<dbReference type="Gene3D" id="1.20.1070.10">
    <property type="entry name" value="Rhodopsin 7-helix transmembrane proteins"/>
    <property type="match status" value="1"/>
</dbReference>
<feature type="transmembrane region" description="Helical" evidence="6">
    <location>
        <begin position="949"/>
        <end position="967"/>
    </location>
</feature>
<evidence type="ECO:0000256" key="1">
    <source>
        <dbReference type="ARBA" id="ARBA00004651"/>
    </source>
</evidence>
<feature type="transmembrane region" description="Helical" evidence="6">
    <location>
        <begin position="6"/>
        <end position="31"/>
    </location>
</feature>
<keyword evidence="5" id="KW-0807">Transducer</keyword>
<feature type="transmembrane region" description="Helical" evidence="6">
    <location>
        <begin position="229"/>
        <end position="253"/>
    </location>
</feature>
<dbReference type="SUPFAM" id="SSF81321">
    <property type="entry name" value="Family A G protein-coupled receptor-like"/>
    <property type="match status" value="1"/>
</dbReference>
<keyword evidence="8" id="KW-1185">Reference proteome</keyword>
<dbReference type="EMBL" id="BRYB01001333">
    <property type="protein sequence ID" value="GMI23472.1"/>
    <property type="molecule type" value="Genomic_DNA"/>
</dbReference>
<comment type="caution">
    <text evidence="7">The sequence shown here is derived from an EMBL/GenBank/DDBJ whole genome shotgun (WGS) entry which is preliminary data.</text>
</comment>
<reference evidence="7 8" key="1">
    <citation type="journal article" date="2023" name="Commun. Biol.">
        <title>Genome analysis of Parmales, the sister group of diatoms, reveals the evolutionary specialization of diatoms from phago-mixotrophs to photoautotrophs.</title>
        <authorList>
            <person name="Ban H."/>
            <person name="Sato S."/>
            <person name="Yoshikawa S."/>
            <person name="Yamada K."/>
            <person name="Nakamura Y."/>
            <person name="Ichinomiya M."/>
            <person name="Sato N."/>
            <person name="Blanc-Mathieu R."/>
            <person name="Endo H."/>
            <person name="Kuwata A."/>
            <person name="Ogata H."/>
        </authorList>
    </citation>
    <scope>NUCLEOTIDE SEQUENCE [LARGE SCALE GENOMIC DNA]</scope>
</reference>
<keyword evidence="6" id="KW-0812">Transmembrane</keyword>
<gene>
    <name evidence="7" type="ORF">TeGR_g13804</name>
</gene>
<evidence type="ECO:0000256" key="2">
    <source>
        <dbReference type="ARBA" id="ARBA00022475"/>
    </source>
</evidence>
<dbReference type="CDD" id="cd00637">
    <property type="entry name" value="7tm_classA_rhodopsin-like"/>
    <property type="match status" value="1"/>
</dbReference>
<dbReference type="Proteomes" id="UP001165060">
    <property type="component" value="Unassembled WGS sequence"/>
</dbReference>
<feature type="transmembrane region" description="Helical" evidence="6">
    <location>
        <begin position="769"/>
        <end position="788"/>
    </location>
</feature>
<evidence type="ECO:0000313" key="7">
    <source>
        <dbReference type="EMBL" id="GMI23472.1"/>
    </source>
</evidence>
<evidence type="ECO:0000313" key="8">
    <source>
        <dbReference type="Proteomes" id="UP001165060"/>
    </source>
</evidence>
<feature type="transmembrane region" description="Helical" evidence="6">
    <location>
        <begin position="1045"/>
        <end position="1068"/>
    </location>
</feature>
<comment type="subcellular location">
    <subcellularLocation>
        <location evidence="1">Cell membrane</location>
        <topology evidence="1">Multi-pass membrane protein</topology>
    </subcellularLocation>
</comment>
<dbReference type="PANTHER" id="PTHR24228">
    <property type="entry name" value="B2 BRADYKININ RECEPTOR/ANGIOTENSIN II RECEPTOR"/>
    <property type="match status" value="1"/>
</dbReference>
<organism evidence="7 8">
    <name type="scientific">Tetraparma gracilis</name>
    <dbReference type="NCBI Taxonomy" id="2962635"/>
    <lineage>
        <taxon>Eukaryota</taxon>
        <taxon>Sar</taxon>
        <taxon>Stramenopiles</taxon>
        <taxon>Ochrophyta</taxon>
        <taxon>Bolidophyceae</taxon>
        <taxon>Parmales</taxon>
        <taxon>Triparmaceae</taxon>
        <taxon>Tetraparma</taxon>
    </lineage>
</organism>
<feature type="transmembrane region" description="Helical" evidence="6">
    <location>
        <begin position="83"/>
        <end position="101"/>
    </location>
</feature>
<feature type="transmembrane region" description="Helical" evidence="6">
    <location>
        <begin position="183"/>
        <end position="208"/>
    </location>
</feature>
<sequence>MSPTTATLSTVHICICLLGLVSALVLLFSIVRSTTGQNRAIRRVQAMLCISDISLYITYIVFLSVSTSYGQVPNNVYCQANGAMIHFVCTSNFTTITYAVYDRYYRLTRMRDDRGKAAGKLVVPPHEKVFKYLLLPFLLLHALLPVLTSGGYGIYLPKPSGSLCYAGGGHKILAHDLFPVANLAWFLGCFCVIVFGSYRSLMLIKELLSETRLRSSAGGGKRVRAERRAMWHSVATTLLFLTAWSVCAVHFALLPFSVSANWPPLFFSLLAFCTSLTSLNPVLNLYFDPSLRLVAKGYFLGRKKERKIGSIVSPASSGETQTRSGGGGNQLQLASRVSHFELGTQRGEAERREADAESRAALKQQLFGKGATEQNGEEGRALELGKELVLEIERDMEPMKQSNQLVKMSGGKVGLKATVTVRARADDVAAFLHDYESAYFNEAAEKDQMVRDRFKIEDVGGRSHATFSRVRMPRGRFRDRVMCSKNTASTKNHAGAITYVSFPTVRDDAPEQDEDVRASCIWVFRVKPVQVSTLNGGDEIVKTIVDLYTQLDFKTRSGMELEELRRPLTVRAVSQVQRYFQHLRPLEDMDAEDGDAMGIMLIDSIDAFKKNNSSGTMSALGKLALTVMMEKNAALRGLHRDFAWFSPVLIKVLENKPAPASTVGKRLEELTAADGGKIGKSMSAMLIANATAAAAVDEWIRAYPSMKEFAEKMPFFRPFMEKVAAQQLQAASFGLKFRVGLGAAFSSLDMGSDVVVVSELFAAGETGKAWAVVAMVAFNLVVQLWIVFTQKRKRPKIMAREMLLTVACLKPALDALGVVSGKEQEHFEPFPPQGELMLTKVAEVFFEALPAAFIQADFVITRISNGEPVSMAAFGSLAMSVMATAYTMQTISYDFDVDPAHRRLDPKTYGYIPDKNRGLVLGVMIAISAFTMTSQVFSLVLLLKISSTALALYLVVPMAIFFARKLLRRGDFYFMKAPLLGMCLWHVATKTIDDLTAWTMSYLPSAQGGALFMGQSVVNQCATLVVASVYVGGGGGEEMRLDRNIVWAVVATSNGALLLSWAAFFATISRNHISAFFSFESAADATRRIFHGETAPAVKLRATVLAHESHYHEFKDAVREYVDGNVAQWEAEKPIWWTNTVLANLGLEGLDLSSLATQAPFLETLLPPVFQHLVFLNVSSNDLTLTELLPLLQPASPLAALNLSSNPRLFETDAPPLPPLGCADLLLLDVSFCPAPEADDDYLSLRLFLKNFPKLLSFSAESAGLSRALEGVLLDSLSECEELVLADNEIEELGGTLSKLMKLKDLDLRENEATNTGHYRARVQEMLPRLSRLDNQFCTVVAAASEDSAATTASIKKGVEAADQLADETSAAVNETEFNAAMTGKVDNTVVA</sequence>
<feature type="transmembrane region" description="Helical" evidence="6">
    <location>
        <begin position="919"/>
        <end position="943"/>
    </location>
</feature>
<dbReference type="PANTHER" id="PTHR24228:SF59">
    <property type="entry name" value="NEUROPEPTIDE RECEPTOR 15"/>
    <property type="match status" value="1"/>
</dbReference>
<keyword evidence="4" id="KW-0675">Receptor</keyword>
<protein>
    <recommendedName>
        <fullName evidence="9">G-protein coupled receptors family 1 profile domain-containing protein</fullName>
    </recommendedName>
</protein>
<evidence type="ECO:0000256" key="5">
    <source>
        <dbReference type="ARBA" id="ARBA00023224"/>
    </source>
</evidence>
<dbReference type="InterPro" id="IPR032675">
    <property type="entry name" value="LRR_dom_sf"/>
</dbReference>
<keyword evidence="2" id="KW-1003">Cell membrane</keyword>
<evidence type="ECO:0008006" key="9">
    <source>
        <dbReference type="Google" id="ProtNLM"/>
    </source>
</evidence>
<keyword evidence="3" id="KW-0297">G-protein coupled receptor</keyword>
<evidence type="ECO:0000256" key="3">
    <source>
        <dbReference type="ARBA" id="ARBA00023040"/>
    </source>
</evidence>
<feature type="transmembrane region" description="Helical" evidence="6">
    <location>
        <begin position="132"/>
        <end position="155"/>
    </location>
</feature>
<name>A0ABQ6MBX4_9STRA</name>